<dbReference type="EMBL" id="JBDFQZ010000005">
    <property type="protein sequence ID" value="KAK9723994.1"/>
    <property type="molecule type" value="Genomic_DNA"/>
</dbReference>
<dbReference type="InterPro" id="IPR026960">
    <property type="entry name" value="RVT-Znf"/>
</dbReference>
<proteinExistence type="predicted"/>
<sequence>MAHLPDNDIKVMLNDEGFEPISIVVQWFLRGLREVENGHSNLRGGSLHMQKLQITRPKLCVTTVLAVQNKLSTIDNICARGIVMVNRCVLCKSALESVRHLFFGCDYSSYVWHHLLVWLGFNRRAWALSRELEWVLKKVRQRHWRSQWLQVAFASAIHYIWLERNHRIFLDREMEGASLISRLKFHIIVRVLYRAKGVENEILDALNGF</sequence>
<comment type="caution">
    <text evidence="2">The sequence shown here is derived from an EMBL/GenBank/DDBJ whole genome shotgun (WGS) entry which is preliminary data.</text>
</comment>
<reference evidence="2" key="1">
    <citation type="submission" date="2024-03" db="EMBL/GenBank/DDBJ databases">
        <title>WGS assembly of Saponaria officinalis var. Norfolk2.</title>
        <authorList>
            <person name="Jenkins J."/>
            <person name="Shu S."/>
            <person name="Grimwood J."/>
            <person name="Barry K."/>
            <person name="Goodstein D."/>
            <person name="Schmutz J."/>
            <person name="Leebens-Mack J."/>
            <person name="Osbourn A."/>
        </authorList>
    </citation>
    <scope>NUCLEOTIDE SEQUENCE [LARGE SCALE GENOMIC DNA]</scope>
    <source>
        <strain evidence="2">JIC</strain>
    </source>
</reference>
<keyword evidence="3" id="KW-1185">Reference proteome</keyword>
<evidence type="ECO:0000259" key="1">
    <source>
        <dbReference type="Pfam" id="PF13966"/>
    </source>
</evidence>
<evidence type="ECO:0000313" key="3">
    <source>
        <dbReference type="Proteomes" id="UP001443914"/>
    </source>
</evidence>
<protein>
    <recommendedName>
        <fullName evidence="1">Reverse transcriptase zinc-binding domain-containing protein</fullName>
    </recommendedName>
</protein>
<dbReference type="Pfam" id="PF13966">
    <property type="entry name" value="zf-RVT"/>
    <property type="match status" value="1"/>
</dbReference>
<dbReference type="Proteomes" id="UP001443914">
    <property type="component" value="Unassembled WGS sequence"/>
</dbReference>
<dbReference type="AlphaFoldDB" id="A0AAW1KXC5"/>
<evidence type="ECO:0000313" key="2">
    <source>
        <dbReference type="EMBL" id="KAK9723994.1"/>
    </source>
</evidence>
<feature type="domain" description="Reverse transcriptase zinc-binding" evidence="1">
    <location>
        <begin position="56"/>
        <end position="112"/>
    </location>
</feature>
<organism evidence="2 3">
    <name type="scientific">Saponaria officinalis</name>
    <name type="common">Common soapwort</name>
    <name type="synonym">Lychnis saponaria</name>
    <dbReference type="NCBI Taxonomy" id="3572"/>
    <lineage>
        <taxon>Eukaryota</taxon>
        <taxon>Viridiplantae</taxon>
        <taxon>Streptophyta</taxon>
        <taxon>Embryophyta</taxon>
        <taxon>Tracheophyta</taxon>
        <taxon>Spermatophyta</taxon>
        <taxon>Magnoliopsida</taxon>
        <taxon>eudicotyledons</taxon>
        <taxon>Gunneridae</taxon>
        <taxon>Pentapetalae</taxon>
        <taxon>Caryophyllales</taxon>
        <taxon>Caryophyllaceae</taxon>
        <taxon>Caryophylleae</taxon>
        <taxon>Saponaria</taxon>
    </lineage>
</organism>
<accession>A0AAW1KXC5</accession>
<gene>
    <name evidence="2" type="ORF">RND81_05G039800</name>
</gene>
<name>A0AAW1KXC5_SAPOF</name>